<evidence type="ECO:0000256" key="2">
    <source>
        <dbReference type="ARBA" id="ARBA00009062"/>
    </source>
</evidence>
<sequence>MIFSEDDLQRLPSNIAVEIYSHGSFPSVESLLIDVQREYMVVKRLTECSPADDSDMSAVYEDNTLQNAEDFQTESNQLSIEDARAILNVYSMVQSSKKGHKDAGDDPASLWNLPLWVLCDGQDVDKTFMIGCNQNLDGGDNRLTITSVTSSGPFEKDALPSMDSLRKSVSLSADDNITSKGYAEYVVFSVVSLHTKTKEDGTPTSSITMEWEWPRVMDLLETPHGLQCSLKIKKGEGEILHTTPERNLRELELLKSFITALSSDEIYWPPMEHSPKSVTEITSTYLQDLRDNPMKYINEKYVETFEEEGRYEEDVLGKRFLDFTERIWLIIAHNATCYDDVTAALQLVEDAFKTGYLQPMIHQDNTSEMANKIREYYFNTESPDQWRTFSLKHVNSLELLISIGLDKIRRDFSTYLIANSLCLGHQLTWYIPAKDSSMSLKEQAQRLKCLHHVVELGLLTSGFLKPYITSNLDLVKSAIQHYQTNPADEEYIVIAPAIPGELKLLCQQSRNIPSQWRVELKGVGSLEQTLIVSLSRNPLFTQMEKIQQFDSTVDELQDEETVSYYISRVRQHRVKLL</sequence>
<dbReference type="Gene3D" id="2.20.25.230">
    <property type="match status" value="1"/>
</dbReference>
<reference evidence="10 11" key="1">
    <citation type="journal article" date="2017" name="PLoS Biol.">
        <title>The sea cucumber genome provides insights into morphological evolution and visceral regeneration.</title>
        <authorList>
            <person name="Zhang X."/>
            <person name="Sun L."/>
            <person name="Yuan J."/>
            <person name="Sun Y."/>
            <person name="Gao Y."/>
            <person name="Zhang L."/>
            <person name="Li S."/>
            <person name="Dai H."/>
            <person name="Hamel J.F."/>
            <person name="Liu C."/>
            <person name="Yu Y."/>
            <person name="Liu S."/>
            <person name="Lin W."/>
            <person name="Guo K."/>
            <person name="Jin S."/>
            <person name="Xu P."/>
            <person name="Storey K.B."/>
            <person name="Huan P."/>
            <person name="Zhang T."/>
            <person name="Zhou Y."/>
            <person name="Zhang J."/>
            <person name="Lin C."/>
            <person name="Li X."/>
            <person name="Xing L."/>
            <person name="Huo D."/>
            <person name="Sun M."/>
            <person name="Wang L."/>
            <person name="Mercier A."/>
            <person name="Li F."/>
            <person name="Yang H."/>
            <person name="Xiang J."/>
        </authorList>
    </citation>
    <scope>NUCLEOTIDE SEQUENCE [LARGE SCALE GENOMIC DNA]</scope>
    <source>
        <strain evidence="10">Shaxun</strain>
        <tissue evidence="10">Muscle</tissue>
    </source>
</reference>
<evidence type="ECO:0000256" key="9">
    <source>
        <dbReference type="RuleBase" id="RU369076"/>
    </source>
</evidence>
<gene>
    <name evidence="10" type="ORF">BSL78_04683</name>
</gene>
<keyword evidence="5 9" id="KW-0498">Mitosis</keyword>
<dbReference type="AlphaFoldDB" id="A0A2G8LDK3"/>
<evidence type="ECO:0000256" key="5">
    <source>
        <dbReference type="ARBA" id="ARBA00022776"/>
    </source>
</evidence>
<accession>A0A2G8LDK3</accession>
<comment type="similarity">
    <text evidence="2 9">Belongs to the ZWILCH family.</text>
</comment>
<organism evidence="10 11">
    <name type="scientific">Stichopus japonicus</name>
    <name type="common">Sea cucumber</name>
    <dbReference type="NCBI Taxonomy" id="307972"/>
    <lineage>
        <taxon>Eukaryota</taxon>
        <taxon>Metazoa</taxon>
        <taxon>Echinodermata</taxon>
        <taxon>Eleutherozoa</taxon>
        <taxon>Echinozoa</taxon>
        <taxon>Holothuroidea</taxon>
        <taxon>Aspidochirotacea</taxon>
        <taxon>Aspidochirotida</taxon>
        <taxon>Stichopodidae</taxon>
        <taxon>Apostichopus</taxon>
    </lineage>
</organism>
<protein>
    <recommendedName>
        <fullName evidence="9">Protein zwilch</fullName>
    </recommendedName>
</protein>
<dbReference type="PANTHER" id="PTHR15995">
    <property type="entry name" value="PROTEIN ZWILCH HOMOLOG"/>
    <property type="match status" value="1"/>
</dbReference>
<comment type="function">
    <text evidence="9">Essential component of the mitotic checkpoint, which prevents cells from prematurely exiting mitosis. Required for the assembly of the dynein-dynactin and MAD1-MAD2 complexes onto kinetochores. Its function related to the spindle assembly machinery is proposed to depend on its association in the mitotic RZZ complex.</text>
</comment>
<proteinExistence type="inferred from homology"/>
<keyword evidence="3 9" id="KW-0158">Chromosome</keyword>
<dbReference type="Pfam" id="PF09817">
    <property type="entry name" value="Zwilch"/>
    <property type="match status" value="1"/>
</dbReference>
<dbReference type="GO" id="GO:1990423">
    <property type="term" value="C:RZZ complex"/>
    <property type="evidence" value="ECO:0007669"/>
    <property type="project" value="UniProtKB-UniRule"/>
</dbReference>
<dbReference type="PANTHER" id="PTHR15995:SF1">
    <property type="entry name" value="PROTEIN ZWILCH HOMOLOG"/>
    <property type="match status" value="1"/>
</dbReference>
<evidence type="ECO:0000256" key="6">
    <source>
        <dbReference type="ARBA" id="ARBA00022838"/>
    </source>
</evidence>
<evidence type="ECO:0000313" key="10">
    <source>
        <dbReference type="EMBL" id="PIK58366.1"/>
    </source>
</evidence>
<keyword evidence="8 9" id="KW-0137">Centromere</keyword>
<dbReference type="STRING" id="307972.A0A2G8LDK3"/>
<evidence type="ECO:0000256" key="7">
    <source>
        <dbReference type="ARBA" id="ARBA00023306"/>
    </source>
</evidence>
<evidence type="ECO:0000256" key="8">
    <source>
        <dbReference type="ARBA" id="ARBA00023328"/>
    </source>
</evidence>
<dbReference type="Gene3D" id="1.10.287.1880">
    <property type="match status" value="1"/>
</dbReference>
<evidence type="ECO:0000256" key="1">
    <source>
        <dbReference type="ARBA" id="ARBA00004629"/>
    </source>
</evidence>
<dbReference type="GO" id="GO:0007094">
    <property type="term" value="P:mitotic spindle assembly checkpoint signaling"/>
    <property type="evidence" value="ECO:0007669"/>
    <property type="project" value="UniProtKB-UniRule"/>
</dbReference>
<dbReference type="OrthoDB" id="5556307at2759"/>
<dbReference type="Gene3D" id="1.20.58.730">
    <property type="match status" value="1"/>
</dbReference>
<keyword evidence="11" id="KW-1185">Reference proteome</keyword>
<dbReference type="GO" id="GO:0034501">
    <property type="term" value="P:protein localization to kinetochore"/>
    <property type="evidence" value="ECO:0007669"/>
    <property type="project" value="UniProtKB-UniRule"/>
</dbReference>
<evidence type="ECO:0000256" key="4">
    <source>
        <dbReference type="ARBA" id="ARBA00022618"/>
    </source>
</evidence>
<keyword evidence="6 9" id="KW-0995">Kinetochore</keyword>
<dbReference type="GO" id="GO:0051301">
    <property type="term" value="P:cell division"/>
    <property type="evidence" value="ECO:0007669"/>
    <property type="project" value="UniProtKB-UniRule"/>
</dbReference>
<dbReference type="InterPro" id="IPR018630">
    <property type="entry name" value="Zwilch"/>
</dbReference>
<evidence type="ECO:0000256" key="3">
    <source>
        <dbReference type="ARBA" id="ARBA00022454"/>
    </source>
</evidence>
<comment type="subcellular location">
    <subcellularLocation>
        <location evidence="1 9">Chromosome</location>
        <location evidence="1 9">Centromere</location>
        <location evidence="1 9">Kinetochore</location>
    </subcellularLocation>
</comment>
<keyword evidence="7 9" id="KW-0131">Cell cycle</keyword>
<keyword evidence="4 9" id="KW-0132">Cell division</keyword>
<evidence type="ECO:0000313" key="11">
    <source>
        <dbReference type="Proteomes" id="UP000230750"/>
    </source>
</evidence>
<dbReference type="EMBL" id="MRZV01000114">
    <property type="protein sequence ID" value="PIK58366.1"/>
    <property type="molecule type" value="Genomic_DNA"/>
</dbReference>
<name>A0A2G8LDK3_STIJA</name>
<comment type="caution">
    <text evidence="10">The sequence shown here is derived from an EMBL/GenBank/DDBJ whole genome shotgun (WGS) entry which is preliminary data.</text>
</comment>
<comment type="subunit">
    <text evidence="9">Component of the RZZ complex.</text>
</comment>
<dbReference type="Proteomes" id="UP000230750">
    <property type="component" value="Unassembled WGS sequence"/>
</dbReference>